<protein>
    <submittedName>
        <fullName evidence="2">Uncharacterized protein</fullName>
    </submittedName>
</protein>
<evidence type="ECO:0000256" key="1">
    <source>
        <dbReference type="SAM" id="MobiDB-lite"/>
    </source>
</evidence>
<dbReference type="GO" id="GO:0045454">
    <property type="term" value="P:cell redox homeostasis"/>
    <property type="evidence" value="ECO:0007669"/>
    <property type="project" value="TreeGrafter"/>
</dbReference>
<dbReference type="AlphaFoldDB" id="A0A8X7RF73"/>
<dbReference type="EMBL" id="JAAMPC010000010">
    <property type="protein sequence ID" value="KAG2287216.1"/>
    <property type="molecule type" value="Genomic_DNA"/>
</dbReference>
<evidence type="ECO:0000313" key="3">
    <source>
        <dbReference type="Proteomes" id="UP000886595"/>
    </source>
</evidence>
<comment type="caution">
    <text evidence="2">The sequence shown here is derived from an EMBL/GenBank/DDBJ whole genome shotgun (WGS) entry which is preliminary data.</text>
</comment>
<dbReference type="OrthoDB" id="60822at2759"/>
<accession>A0A8X7RF73</accession>
<dbReference type="GO" id="GO:0004791">
    <property type="term" value="F:thioredoxin-disulfide reductase (NADPH) activity"/>
    <property type="evidence" value="ECO:0007669"/>
    <property type="project" value="TreeGrafter"/>
</dbReference>
<sequence>MAWIEKKPIDEIKKRNLGSREYQKMLLSSYCNWASVRSLLPAKNIRRCHPAKPNYRLRSSHGDEHNFNTARFRDGANRIYGGDPPGPAEAMRRSGDEIRGVVTSEVAEVEGTHREGFHHEAFAPDAVGEDASAATGDSGELHEKIQPWWVWIGGMTNMAIEILPSVVKLFSLLAKIVTGAQMRVIGLIMRGEHIFPMIGIANPPAGSYSLRENIYGPMISGWLLSNVLYSFLKSSRALKLAAIGNRSVHLQNVSSTKSFATVFLIQQFSPYKKFMLGTKVFMDRIIDLGLARGQFESTIYIVCLDTLVHGT</sequence>
<keyword evidence="3" id="KW-1185">Reference proteome</keyword>
<dbReference type="Proteomes" id="UP000886595">
    <property type="component" value="Unassembled WGS sequence"/>
</dbReference>
<evidence type="ECO:0000313" key="2">
    <source>
        <dbReference type="EMBL" id="KAG2287216.1"/>
    </source>
</evidence>
<name>A0A8X7RF73_BRACI</name>
<organism evidence="2 3">
    <name type="scientific">Brassica carinata</name>
    <name type="common">Ethiopian mustard</name>
    <name type="synonym">Abyssinian cabbage</name>
    <dbReference type="NCBI Taxonomy" id="52824"/>
    <lineage>
        <taxon>Eukaryota</taxon>
        <taxon>Viridiplantae</taxon>
        <taxon>Streptophyta</taxon>
        <taxon>Embryophyta</taxon>
        <taxon>Tracheophyta</taxon>
        <taxon>Spermatophyta</taxon>
        <taxon>Magnoliopsida</taxon>
        <taxon>eudicotyledons</taxon>
        <taxon>Gunneridae</taxon>
        <taxon>Pentapetalae</taxon>
        <taxon>rosids</taxon>
        <taxon>malvids</taxon>
        <taxon>Brassicales</taxon>
        <taxon>Brassicaceae</taxon>
        <taxon>Brassiceae</taxon>
        <taxon>Brassica</taxon>
    </lineage>
</organism>
<dbReference type="InterPro" id="IPR019389">
    <property type="entry name" value="Selenoprotein_T"/>
</dbReference>
<feature type="region of interest" description="Disordered" evidence="1">
    <location>
        <begin position="74"/>
        <end position="95"/>
    </location>
</feature>
<dbReference type="PANTHER" id="PTHR13544">
    <property type="entry name" value="SELENOPROTEIN T"/>
    <property type="match status" value="1"/>
</dbReference>
<reference evidence="2 3" key="1">
    <citation type="submission" date="2020-02" db="EMBL/GenBank/DDBJ databases">
        <authorList>
            <person name="Ma Q."/>
            <person name="Huang Y."/>
            <person name="Song X."/>
            <person name="Pei D."/>
        </authorList>
    </citation>
    <scope>NUCLEOTIDE SEQUENCE [LARGE SCALE GENOMIC DNA]</scope>
    <source>
        <strain evidence="2">Sxm20200214</strain>
        <tissue evidence="2">Leaf</tissue>
    </source>
</reference>
<gene>
    <name evidence="2" type="ORF">Bca52824_046820</name>
</gene>
<dbReference type="PANTHER" id="PTHR13544:SF12">
    <property type="entry name" value="SELT-LIKE PROTEIN"/>
    <property type="match status" value="1"/>
</dbReference>
<dbReference type="GO" id="GO:0005789">
    <property type="term" value="C:endoplasmic reticulum membrane"/>
    <property type="evidence" value="ECO:0007669"/>
    <property type="project" value="TreeGrafter"/>
</dbReference>
<proteinExistence type="predicted"/>